<feature type="signal peptide" evidence="1">
    <location>
        <begin position="1"/>
        <end position="22"/>
    </location>
</feature>
<organism evidence="2">
    <name type="scientific">Solanum chacoense</name>
    <name type="common">Chaco potato</name>
    <dbReference type="NCBI Taxonomy" id="4108"/>
    <lineage>
        <taxon>Eukaryota</taxon>
        <taxon>Viridiplantae</taxon>
        <taxon>Streptophyta</taxon>
        <taxon>Embryophyta</taxon>
        <taxon>Tracheophyta</taxon>
        <taxon>Spermatophyta</taxon>
        <taxon>Magnoliopsida</taxon>
        <taxon>eudicotyledons</taxon>
        <taxon>Gunneridae</taxon>
        <taxon>Pentapetalae</taxon>
        <taxon>asterids</taxon>
        <taxon>lamiids</taxon>
        <taxon>Solanales</taxon>
        <taxon>Solanaceae</taxon>
        <taxon>Solanoideae</taxon>
        <taxon>Solaneae</taxon>
        <taxon>Solanum</taxon>
    </lineage>
</organism>
<proteinExistence type="predicted"/>
<protein>
    <submittedName>
        <fullName evidence="2">Putative ovule protein</fullName>
    </submittedName>
</protein>
<keyword evidence="1" id="KW-0732">Signal</keyword>
<dbReference type="AlphaFoldDB" id="A0A0V0H8V7"/>
<dbReference type="EMBL" id="GEDG01023807">
    <property type="protein sequence ID" value="JAP16455.1"/>
    <property type="molecule type" value="Transcribed_RNA"/>
</dbReference>
<name>A0A0V0H8V7_SOLCH</name>
<evidence type="ECO:0000256" key="1">
    <source>
        <dbReference type="SAM" id="SignalP"/>
    </source>
</evidence>
<sequence>MSLWNMFLCLLGGNWVMPKTTMELLSSWEGIGNRGRKEHRWRTIPTSIWWTLWKERRCFDGHNRNLQKIRMNCISLLYFWCEQKLVGEIENLVDFIGNL</sequence>
<reference evidence="2" key="1">
    <citation type="submission" date="2015-12" db="EMBL/GenBank/DDBJ databases">
        <title>Gene expression during late stages of embryo sac development: a critical building block for successful pollen-pistil interactions.</title>
        <authorList>
            <person name="Liu Y."/>
            <person name="Joly V."/>
            <person name="Sabar M."/>
            <person name="Matton D.P."/>
        </authorList>
    </citation>
    <scope>NUCLEOTIDE SEQUENCE</scope>
</reference>
<feature type="chain" id="PRO_5006865714" evidence="1">
    <location>
        <begin position="23"/>
        <end position="99"/>
    </location>
</feature>
<accession>A0A0V0H8V7</accession>
<evidence type="ECO:0000313" key="2">
    <source>
        <dbReference type="EMBL" id="JAP16455.1"/>
    </source>
</evidence>